<feature type="transmembrane region" description="Helical" evidence="1">
    <location>
        <begin position="309"/>
        <end position="326"/>
    </location>
</feature>
<feature type="transmembrane region" description="Helical" evidence="1">
    <location>
        <begin position="116"/>
        <end position="149"/>
    </location>
</feature>
<dbReference type="AlphaFoldDB" id="A0A518RJ87"/>
<dbReference type="RefSeq" id="WP_145848988.1">
    <property type="nucleotide sequence ID" value="NZ_CP042239.1"/>
</dbReference>
<dbReference type="KEGG" id="ssua:FPZ54_16890"/>
<feature type="transmembrane region" description="Helical" evidence="1">
    <location>
        <begin position="333"/>
        <end position="356"/>
    </location>
</feature>
<feature type="transmembrane region" description="Helical" evidence="1">
    <location>
        <begin position="251"/>
        <end position="272"/>
    </location>
</feature>
<keyword evidence="1" id="KW-1133">Transmembrane helix</keyword>
<evidence type="ECO:0000256" key="1">
    <source>
        <dbReference type="SAM" id="Phobius"/>
    </source>
</evidence>
<keyword evidence="1" id="KW-0812">Transmembrane</keyword>
<sequence length="510" mass="56655">MARLPLMLRWPSIVGFALAAILPFLFVSIPPLADVPGHMGAFAVQVAPTDSPLFRDFGFDWKLTLNMASQLAIELLAPPLGLFTATWLLSALSPLITVVGLLAVSRRLNSGAPASLPWALIFIYNIAFLMGFLNFTLATGLALCAFAAWIGLDGRRTVRALLFLLVVPSLMIAHAQGGAFLVVWISSWELCRAEGWRPRKWGVNLLRDMAMRLWPLGTAILPVLLSASAPGPTTLPVFRKFRMIFETVHDQSAFLDISTVVASLVVLAIGLYRGARYSHGSAGPVIATTALFFISPGRLSGTDFVDLRIAPYAFLLALALLDWRTVDLRTRRWVMVAGALLLALRLGVTTISFGHYERSYNSELAAIEKIRPGSRVMNLSLVDCDIVGWRSPRTEHLANLVTPLRNAWTNAHWALPNVHMLQIRFAPGDYARDPSHLVRPDRCVDYTVPFQKRGRHGLVETMPHLPLQEVDYLWLVGVQLPDGVRDERLNRIWQNGKSELYEVRRQTASK</sequence>
<protein>
    <submittedName>
        <fullName evidence="2">Uncharacterized protein</fullName>
    </submittedName>
</protein>
<keyword evidence="3" id="KW-1185">Reference proteome</keyword>
<gene>
    <name evidence="2" type="ORF">FPZ54_16890</name>
</gene>
<keyword evidence="1" id="KW-0472">Membrane</keyword>
<organism evidence="2 3">
    <name type="scientific">Sphingomonas suaedae</name>
    <dbReference type="NCBI Taxonomy" id="2599297"/>
    <lineage>
        <taxon>Bacteria</taxon>
        <taxon>Pseudomonadati</taxon>
        <taxon>Pseudomonadota</taxon>
        <taxon>Alphaproteobacteria</taxon>
        <taxon>Sphingomonadales</taxon>
        <taxon>Sphingomonadaceae</taxon>
        <taxon>Sphingomonas</taxon>
    </lineage>
</organism>
<feature type="transmembrane region" description="Helical" evidence="1">
    <location>
        <begin position="209"/>
        <end position="231"/>
    </location>
</feature>
<reference evidence="2 3" key="1">
    <citation type="submission" date="2019-07" db="EMBL/GenBank/DDBJ databases">
        <title>Sphingomonas alkalisoli sp. nov., isolated from rhizosphere soil of Suaedae salsa.</title>
        <authorList>
            <person name="Zhang H."/>
            <person name="Xu L."/>
            <person name="Zhang J.-X."/>
            <person name="Sun J.-Q."/>
        </authorList>
    </citation>
    <scope>NUCLEOTIDE SEQUENCE [LARGE SCALE GENOMIC DNA]</scope>
    <source>
        <strain evidence="2 3">XS-10</strain>
    </source>
</reference>
<proteinExistence type="predicted"/>
<feature type="transmembrane region" description="Helical" evidence="1">
    <location>
        <begin position="161"/>
        <end position="188"/>
    </location>
</feature>
<dbReference type="Proteomes" id="UP000318055">
    <property type="component" value="Chromosome"/>
</dbReference>
<evidence type="ECO:0000313" key="3">
    <source>
        <dbReference type="Proteomes" id="UP000318055"/>
    </source>
</evidence>
<accession>A0A518RJ87</accession>
<feature type="transmembrane region" description="Helical" evidence="1">
    <location>
        <begin position="279"/>
        <end position="297"/>
    </location>
</feature>
<dbReference type="EMBL" id="CP042239">
    <property type="protein sequence ID" value="QDX27513.1"/>
    <property type="molecule type" value="Genomic_DNA"/>
</dbReference>
<evidence type="ECO:0000313" key="2">
    <source>
        <dbReference type="EMBL" id="QDX27513.1"/>
    </source>
</evidence>
<dbReference type="OrthoDB" id="7293882at2"/>
<feature type="transmembrane region" description="Helical" evidence="1">
    <location>
        <begin position="80"/>
        <end position="104"/>
    </location>
</feature>
<name>A0A518RJ87_9SPHN</name>
<feature type="transmembrane region" description="Helical" evidence="1">
    <location>
        <begin position="12"/>
        <end position="33"/>
    </location>
</feature>